<dbReference type="InterPro" id="IPR006035">
    <property type="entry name" value="Ureohydrolase"/>
</dbReference>
<organism evidence="5 6">
    <name type="scientific">Streptomyces xiamenensis</name>
    <dbReference type="NCBI Taxonomy" id="408015"/>
    <lineage>
        <taxon>Bacteria</taxon>
        <taxon>Bacillati</taxon>
        <taxon>Actinomycetota</taxon>
        <taxon>Actinomycetes</taxon>
        <taxon>Kitasatosporales</taxon>
        <taxon>Streptomycetaceae</taxon>
        <taxon>Streptomyces</taxon>
    </lineage>
</organism>
<dbReference type="CDD" id="cd09990">
    <property type="entry name" value="Agmatinase-like"/>
    <property type="match status" value="1"/>
</dbReference>
<dbReference type="Proteomes" id="UP000034034">
    <property type="component" value="Chromosome"/>
</dbReference>
<name>A0A0F7CPC7_9ACTN</name>
<feature type="compositionally biased region" description="Basic and acidic residues" evidence="4">
    <location>
        <begin position="12"/>
        <end position="23"/>
    </location>
</feature>
<evidence type="ECO:0000313" key="5">
    <source>
        <dbReference type="EMBL" id="AKG44431.1"/>
    </source>
</evidence>
<comment type="similarity">
    <text evidence="3">Belongs to the arginase family.</text>
</comment>
<keyword evidence="6" id="KW-1185">Reference proteome</keyword>
<feature type="region of interest" description="Disordered" evidence="4">
    <location>
        <begin position="1"/>
        <end position="26"/>
    </location>
</feature>
<dbReference type="EMBL" id="CP009922">
    <property type="protein sequence ID" value="AKG44431.1"/>
    <property type="molecule type" value="Genomic_DNA"/>
</dbReference>
<dbReference type="HOGENOM" id="CLU_039478_0_2_11"/>
<dbReference type="STRING" id="408015.SXIM_30470"/>
<evidence type="ECO:0000313" key="6">
    <source>
        <dbReference type="Proteomes" id="UP000034034"/>
    </source>
</evidence>
<dbReference type="PRINTS" id="PR00116">
    <property type="entry name" value="ARGINASE"/>
</dbReference>
<keyword evidence="1" id="KW-0479">Metal-binding</keyword>
<evidence type="ECO:0000256" key="2">
    <source>
        <dbReference type="ARBA" id="ARBA00022801"/>
    </source>
</evidence>
<dbReference type="SUPFAM" id="SSF52768">
    <property type="entry name" value="Arginase/deacetylase"/>
    <property type="match status" value="1"/>
</dbReference>
<evidence type="ECO:0000256" key="4">
    <source>
        <dbReference type="SAM" id="MobiDB-lite"/>
    </source>
</evidence>
<keyword evidence="2" id="KW-0378">Hydrolase</keyword>
<dbReference type="AlphaFoldDB" id="A0A0F7CPC7"/>
<dbReference type="PATRIC" id="fig|408015.6.peg.3084"/>
<gene>
    <name evidence="5" type="ORF">SXIM_30470</name>
</gene>
<proteinExistence type="inferred from homology"/>
<dbReference type="GO" id="GO:0033389">
    <property type="term" value="P:putrescine biosynthetic process from arginine, via agmatine"/>
    <property type="evidence" value="ECO:0007669"/>
    <property type="project" value="TreeGrafter"/>
</dbReference>
<dbReference type="PROSITE" id="PS51409">
    <property type="entry name" value="ARGINASE_2"/>
    <property type="match status" value="1"/>
</dbReference>
<protein>
    <submittedName>
        <fullName evidence="5">Agmatinase</fullName>
    </submittedName>
</protein>
<dbReference type="Gene3D" id="3.40.800.10">
    <property type="entry name" value="Ureohydrolase domain"/>
    <property type="match status" value="1"/>
</dbReference>
<reference evidence="5" key="1">
    <citation type="submission" date="2019-08" db="EMBL/GenBank/DDBJ databases">
        <title>Complete genome sequence of a mangrove-derived Streptomyces xiamenensis.</title>
        <authorList>
            <person name="Xu J."/>
        </authorList>
    </citation>
    <scope>NUCLEOTIDE SEQUENCE</scope>
    <source>
        <strain evidence="5">318</strain>
    </source>
</reference>
<dbReference type="KEGG" id="sxi:SXIM_30470"/>
<dbReference type="PANTHER" id="PTHR11358:SF26">
    <property type="entry name" value="GUANIDINO ACID HYDROLASE, MITOCHONDRIAL"/>
    <property type="match status" value="1"/>
</dbReference>
<evidence type="ECO:0000256" key="3">
    <source>
        <dbReference type="PROSITE-ProRule" id="PRU00742"/>
    </source>
</evidence>
<dbReference type="PANTHER" id="PTHR11358">
    <property type="entry name" value="ARGINASE/AGMATINASE"/>
    <property type="match status" value="1"/>
</dbReference>
<dbReference type="GO" id="GO:0046872">
    <property type="term" value="F:metal ion binding"/>
    <property type="evidence" value="ECO:0007669"/>
    <property type="project" value="UniProtKB-KW"/>
</dbReference>
<dbReference type="InterPro" id="IPR023696">
    <property type="entry name" value="Ureohydrolase_dom_sf"/>
</dbReference>
<dbReference type="Pfam" id="PF00491">
    <property type="entry name" value="Arginase"/>
    <property type="match status" value="1"/>
</dbReference>
<dbReference type="GO" id="GO:0008783">
    <property type="term" value="F:agmatinase activity"/>
    <property type="evidence" value="ECO:0007669"/>
    <property type="project" value="TreeGrafter"/>
</dbReference>
<accession>A0A0F7CPC7</accession>
<evidence type="ECO:0000256" key="1">
    <source>
        <dbReference type="ARBA" id="ARBA00022723"/>
    </source>
</evidence>
<sequence>MRAARPHLGTGTEDHGAVDHYNQDRPPGPIYVQRAYEYGRSGVQSYMGLPLCLTPEDLVAGEIDIAACGVPWDATGTGRSGARRGPVALRTSGMNSTQEFALPDLHTRVDPFKVLRCADYGDAPTASGNTPETFEDIRKFVTTILEAGARPLVLGGDHGITWPCLTAVADHLGHGAVGVIHLGAHTAMEPVQGWQMGAARSALRRAVASGVIRGEHVIQLGARGFDTSAGLRSWLHDNGVRVHPAAAVDQHGIDTVIDRVIAGATAPGAPARHYLSISIDVADPMYAPGTSSPEPGGLRSTALLRAVRRIGAEVDLAGVELVELSPQYDNSGQITTLLAHRTLHHTLTGMAMRRLGLTQRGWLHPDALDHGLTDRPGDPS</sequence>